<keyword evidence="3" id="KW-1185">Reference proteome</keyword>
<gene>
    <name evidence="2" type="ORF">DSAG12_00101</name>
</gene>
<evidence type="ECO:0000313" key="3">
    <source>
        <dbReference type="Proteomes" id="UP000321408"/>
    </source>
</evidence>
<feature type="transmembrane region" description="Helical" evidence="1">
    <location>
        <begin position="90"/>
        <end position="114"/>
    </location>
</feature>
<reference evidence="2 3" key="2">
    <citation type="journal article" date="2024" name="Int. J. Syst. Evol. Microbiol.">
        <title>Promethearchaeum syntrophicum gen. nov., sp. nov., an anaerobic, obligately syntrophic archaeon, the first isolate of the lineage 'Asgard' archaea, and proposal of the new archaeal phylum Promethearchaeota phyl. nov. and kingdom Promethearchaeati regn. nov.</title>
        <authorList>
            <person name="Imachi H."/>
            <person name="Nobu M.K."/>
            <person name="Kato S."/>
            <person name="Takaki Y."/>
            <person name="Miyazaki M."/>
            <person name="Miyata M."/>
            <person name="Ogawara M."/>
            <person name="Saito Y."/>
            <person name="Sakai S."/>
            <person name="Tahara Y.O."/>
            <person name="Takano Y."/>
            <person name="Tasumi E."/>
            <person name="Uematsu K."/>
            <person name="Yoshimura T."/>
            <person name="Itoh T."/>
            <person name="Ohkuma M."/>
            <person name="Takai K."/>
        </authorList>
    </citation>
    <scope>NUCLEOTIDE SEQUENCE [LARGE SCALE GENOMIC DNA]</scope>
    <source>
        <strain evidence="2 3">MK-D1</strain>
    </source>
</reference>
<dbReference type="KEGG" id="psyt:DSAG12_00101"/>
<feature type="transmembrane region" description="Helical" evidence="1">
    <location>
        <begin position="120"/>
        <end position="138"/>
    </location>
</feature>
<dbReference type="RefSeq" id="WP_147661250.1">
    <property type="nucleotide sequence ID" value="NZ_CP042905.2"/>
</dbReference>
<protein>
    <submittedName>
        <fullName evidence="2">Uncharacterized protein</fullName>
    </submittedName>
</protein>
<evidence type="ECO:0000256" key="1">
    <source>
        <dbReference type="SAM" id="Phobius"/>
    </source>
</evidence>
<organism evidence="2 3">
    <name type="scientific">Promethearchaeum syntrophicum</name>
    <dbReference type="NCBI Taxonomy" id="2594042"/>
    <lineage>
        <taxon>Archaea</taxon>
        <taxon>Promethearchaeati</taxon>
        <taxon>Promethearchaeota</taxon>
        <taxon>Promethearchaeia</taxon>
        <taxon>Promethearchaeales</taxon>
        <taxon>Promethearchaeaceae</taxon>
        <taxon>Promethearchaeum</taxon>
    </lineage>
</organism>
<dbReference type="EMBL" id="CP042905">
    <property type="protein sequence ID" value="QEE14290.1"/>
    <property type="molecule type" value="Genomic_DNA"/>
</dbReference>
<reference evidence="2 3" key="1">
    <citation type="journal article" date="2020" name="Nature">
        <title>Isolation of an archaeon at the prokaryote-eukaryote interface.</title>
        <authorList>
            <person name="Imachi H."/>
            <person name="Nobu M.K."/>
            <person name="Nakahara N."/>
            <person name="Morono Y."/>
            <person name="Ogawara M."/>
            <person name="Takaki Y."/>
            <person name="Takano Y."/>
            <person name="Uematsu K."/>
            <person name="Ikuta T."/>
            <person name="Ito M."/>
            <person name="Matsui Y."/>
            <person name="Miyazaki M."/>
            <person name="Murata K."/>
            <person name="Saito Y."/>
            <person name="Sakai S."/>
            <person name="Song C."/>
            <person name="Tasumi E."/>
            <person name="Yamanaka Y."/>
            <person name="Yamaguchi T."/>
            <person name="Kamagata Y."/>
            <person name="Tamaki H."/>
            <person name="Takai K."/>
        </authorList>
    </citation>
    <scope>NUCLEOTIDE SEQUENCE [LARGE SCALE GENOMIC DNA]</scope>
    <source>
        <strain evidence="2 3">MK-D1</strain>
    </source>
</reference>
<keyword evidence="1" id="KW-0472">Membrane</keyword>
<name>A0A5B9D631_9ARCH</name>
<dbReference type="GeneID" id="41328107"/>
<dbReference type="Proteomes" id="UP000321408">
    <property type="component" value="Chromosome"/>
</dbReference>
<keyword evidence="1" id="KW-1133">Transmembrane helix</keyword>
<sequence length="161" mass="18404">MEIYSRKIICTNLLFTFLSYFFGTIVIYSLNSIAGIFYAIFCILTIFLSLKLRCTYCFYYGKRCGFGFGILSKVFFSQGESKEFNNPKNVIPVLLFSLVTSLLPLIVGVTLLIVNFSILHLVYFILYILFGVIPNFFIRSKSCAKCEQGKLGCPAYDKKFQ</sequence>
<dbReference type="AlphaFoldDB" id="A0A5B9D631"/>
<dbReference type="OrthoDB" id="71164at2157"/>
<accession>A0A5B9D631</accession>
<evidence type="ECO:0000313" key="2">
    <source>
        <dbReference type="EMBL" id="QEE14290.1"/>
    </source>
</evidence>
<feature type="transmembrane region" description="Helical" evidence="1">
    <location>
        <begin position="12"/>
        <end position="30"/>
    </location>
</feature>
<feature type="transmembrane region" description="Helical" evidence="1">
    <location>
        <begin position="36"/>
        <end position="54"/>
    </location>
</feature>
<keyword evidence="1" id="KW-0812">Transmembrane</keyword>
<proteinExistence type="predicted"/>